<dbReference type="PANTHER" id="PTHR38459">
    <property type="entry name" value="PROPHAGE BACTOPRENOL-LINKED GLUCOSE TRANSLOCASE HOMOLOG"/>
    <property type="match status" value="1"/>
</dbReference>
<proteinExistence type="inferred from homology"/>
<dbReference type="PANTHER" id="PTHR38459:SF1">
    <property type="entry name" value="PROPHAGE BACTOPRENOL-LINKED GLUCOSE TRANSLOCASE HOMOLOG"/>
    <property type="match status" value="1"/>
</dbReference>
<comment type="subcellular location">
    <subcellularLocation>
        <location evidence="1">Membrane</location>
        <topology evidence="1">Multi-pass membrane protein</topology>
    </subcellularLocation>
</comment>
<keyword evidence="10" id="KW-1185">Reference proteome</keyword>
<keyword evidence="3 6" id="KW-0812">Transmembrane</keyword>
<evidence type="ECO:0000256" key="2">
    <source>
        <dbReference type="ARBA" id="ARBA00009399"/>
    </source>
</evidence>
<evidence type="ECO:0000256" key="6">
    <source>
        <dbReference type="SAM" id="Phobius"/>
    </source>
</evidence>
<dbReference type="InterPro" id="IPR029044">
    <property type="entry name" value="Nucleotide-diphossugar_trans"/>
</dbReference>
<dbReference type="InterPro" id="IPR001173">
    <property type="entry name" value="Glyco_trans_2-like"/>
</dbReference>
<feature type="domain" description="Glycosyltransferase 2-like" evidence="7">
    <location>
        <begin position="2"/>
        <end position="132"/>
    </location>
</feature>
<dbReference type="EMBL" id="CP036266">
    <property type="protein sequence ID" value="QDT22899.1"/>
    <property type="molecule type" value="Genomic_DNA"/>
</dbReference>
<dbReference type="RefSeq" id="WP_145189493.1">
    <property type="nucleotide sequence ID" value="NZ_CP036266.1"/>
</dbReference>
<feature type="domain" description="GtrA/DPMS transmembrane" evidence="8">
    <location>
        <begin position="220"/>
        <end position="337"/>
    </location>
</feature>
<keyword evidence="5 6" id="KW-0472">Membrane</keyword>
<dbReference type="Pfam" id="PF04138">
    <property type="entry name" value="GtrA_DPMS_TM"/>
    <property type="match status" value="1"/>
</dbReference>
<feature type="transmembrane region" description="Helical" evidence="6">
    <location>
        <begin position="215"/>
        <end position="236"/>
    </location>
</feature>
<sequence length="356" mass="39076">MIVPTLGETDNLVSKLPRFADEIAGSGLSAELILVTDDPSRELKQACDVLNPSLPVQLIYPEQSQSPTTAILDGLQAASGEFLLVLTDESCLSRELIQALSTPLLEQQADFVMGAPENKSGSPLANWLVRPLTKEKDPWADCFALSRDKLEQCAEHLTPSSPYPALELLVKGEFEDVVTVPLDDHSPRKPASTVGEWFRLGVQLKTLYEFKFKNYAYFLQFAIVGSSGVIVNLLALSLLLDLMIRPLAVATAIWIAMTSNFLLNRHITFSYARHAPLLKQYLAYCGSCLTGNFFNWLTTMVLCGTFAFFAAQPLMAALIGILVGMGFNFLLCRLLVFGKQKTASSAPVNEPVENHS</sequence>
<name>A0A517PU45_9PLAN</name>
<evidence type="ECO:0000313" key="10">
    <source>
        <dbReference type="Proteomes" id="UP000320421"/>
    </source>
</evidence>
<evidence type="ECO:0000313" key="9">
    <source>
        <dbReference type="EMBL" id="QDT22899.1"/>
    </source>
</evidence>
<organism evidence="9 10">
    <name type="scientific">Gimesia chilikensis</name>
    <dbReference type="NCBI Taxonomy" id="2605989"/>
    <lineage>
        <taxon>Bacteria</taxon>
        <taxon>Pseudomonadati</taxon>
        <taxon>Planctomycetota</taxon>
        <taxon>Planctomycetia</taxon>
        <taxon>Planctomycetales</taxon>
        <taxon>Planctomycetaceae</taxon>
        <taxon>Gimesia</taxon>
    </lineage>
</organism>
<feature type="transmembrane region" description="Helical" evidence="6">
    <location>
        <begin position="315"/>
        <end position="336"/>
    </location>
</feature>
<feature type="transmembrane region" description="Helical" evidence="6">
    <location>
        <begin position="284"/>
        <end position="309"/>
    </location>
</feature>
<evidence type="ECO:0000256" key="4">
    <source>
        <dbReference type="ARBA" id="ARBA00022989"/>
    </source>
</evidence>
<dbReference type="InterPro" id="IPR007267">
    <property type="entry name" value="GtrA_DPMS_TM"/>
</dbReference>
<evidence type="ECO:0000259" key="8">
    <source>
        <dbReference type="Pfam" id="PF04138"/>
    </source>
</evidence>
<dbReference type="Gene3D" id="3.90.550.10">
    <property type="entry name" value="Spore Coat Polysaccharide Biosynthesis Protein SpsA, Chain A"/>
    <property type="match status" value="1"/>
</dbReference>
<reference evidence="9 10" key="1">
    <citation type="submission" date="2019-02" db="EMBL/GenBank/DDBJ databases">
        <title>Deep-cultivation of Planctomycetes and their phenomic and genomic characterization uncovers novel biology.</title>
        <authorList>
            <person name="Wiegand S."/>
            <person name="Jogler M."/>
            <person name="Boedeker C."/>
            <person name="Pinto D."/>
            <person name="Vollmers J."/>
            <person name="Rivas-Marin E."/>
            <person name="Kohn T."/>
            <person name="Peeters S.H."/>
            <person name="Heuer A."/>
            <person name="Rast P."/>
            <person name="Oberbeckmann S."/>
            <person name="Bunk B."/>
            <person name="Jeske O."/>
            <person name="Meyerdierks A."/>
            <person name="Storesund J.E."/>
            <person name="Kallscheuer N."/>
            <person name="Luecker S."/>
            <person name="Lage O.M."/>
            <person name="Pohl T."/>
            <person name="Merkel B.J."/>
            <person name="Hornburger P."/>
            <person name="Mueller R.-W."/>
            <person name="Bruemmer F."/>
            <person name="Labrenz M."/>
            <person name="Spormann A.M."/>
            <person name="Op den Camp H."/>
            <person name="Overmann J."/>
            <person name="Amann R."/>
            <person name="Jetten M.S.M."/>
            <person name="Mascher T."/>
            <person name="Medema M.H."/>
            <person name="Devos D.P."/>
            <person name="Kaster A.-K."/>
            <person name="Ovreas L."/>
            <person name="Rohde M."/>
            <person name="Galperin M.Y."/>
            <person name="Jogler C."/>
        </authorList>
    </citation>
    <scope>NUCLEOTIDE SEQUENCE [LARGE SCALE GENOMIC DNA]</scope>
    <source>
        <strain evidence="9 10">HG66A1</strain>
    </source>
</reference>
<protein>
    <submittedName>
        <fullName evidence="9">GtrA-like protein</fullName>
    </submittedName>
</protein>
<accession>A0A517PU45</accession>
<gene>
    <name evidence="9" type="ORF">HG66A1_47100</name>
</gene>
<dbReference type="Proteomes" id="UP000320421">
    <property type="component" value="Chromosome"/>
</dbReference>
<evidence type="ECO:0000256" key="3">
    <source>
        <dbReference type="ARBA" id="ARBA00022692"/>
    </source>
</evidence>
<evidence type="ECO:0000256" key="1">
    <source>
        <dbReference type="ARBA" id="ARBA00004141"/>
    </source>
</evidence>
<evidence type="ECO:0000259" key="7">
    <source>
        <dbReference type="Pfam" id="PF00535"/>
    </source>
</evidence>
<dbReference type="GO" id="GO:0000271">
    <property type="term" value="P:polysaccharide biosynthetic process"/>
    <property type="evidence" value="ECO:0007669"/>
    <property type="project" value="InterPro"/>
</dbReference>
<dbReference type="OrthoDB" id="9810303at2"/>
<dbReference type="InterPro" id="IPR051401">
    <property type="entry name" value="GtrA_CellWall_Glycosyl"/>
</dbReference>
<comment type="similarity">
    <text evidence="2">Belongs to the GtrA family.</text>
</comment>
<keyword evidence="4 6" id="KW-1133">Transmembrane helix</keyword>
<evidence type="ECO:0000256" key="5">
    <source>
        <dbReference type="ARBA" id="ARBA00023136"/>
    </source>
</evidence>
<dbReference type="SUPFAM" id="SSF53448">
    <property type="entry name" value="Nucleotide-diphospho-sugar transferases"/>
    <property type="match status" value="1"/>
</dbReference>
<dbReference type="GO" id="GO:0005886">
    <property type="term" value="C:plasma membrane"/>
    <property type="evidence" value="ECO:0007669"/>
    <property type="project" value="TreeGrafter"/>
</dbReference>
<feature type="transmembrane region" description="Helical" evidence="6">
    <location>
        <begin position="242"/>
        <end position="263"/>
    </location>
</feature>
<dbReference type="Pfam" id="PF00535">
    <property type="entry name" value="Glycos_transf_2"/>
    <property type="match status" value="1"/>
</dbReference>
<dbReference type="AlphaFoldDB" id="A0A517PU45"/>